<keyword evidence="2" id="KW-1133">Transmembrane helix</keyword>
<dbReference type="AlphaFoldDB" id="A0A812MIY6"/>
<feature type="non-terminal residue" evidence="3">
    <location>
        <position position="734"/>
    </location>
</feature>
<proteinExistence type="predicted"/>
<evidence type="ECO:0000256" key="2">
    <source>
        <dbReference type="SAM" id="Phobius"/>
    </source>
</evidence>
<comment type="caution">
    <text evidence="3">The sequence shown here is derived from an EMBL/GenBank/DDBJ whole genome shotgun (WGS) entry which is preliminary data.</text>
</comment>
<keyword evidence="2" id="KW-0472">Membrane</keyword>
<organism evidence="3 4">
    <name type="scientific">Symbiodinium pilosum</name>
    <name type="common">Dinoflagellate</name>
    <dbReference type="NCBI Taxonomy" id="2952"/>
    <lineage>
        <taxon>Eukaryota</taxon>
        <taxon>Sar</taxon>
        <taxon>Alveolata</taxon>
        <taxon>Dinophyceae</taxon>
        <taxon>Suessiales</taxon>
        <taxon>Symbiodiniaceae</taxon>
        <taxon>Symbiodinium</taxon>
    </lineage>
</organism>
<dbReference type="Proteomes" id="UP000649617">
    <property type="component" value="Unassembled WGS sequence"/>
</dbReference>
<dbReference type="EMBL" id="CAJNIZ010008119">
    <property type="protein sequence ID" value="CAE7264424.1"/>
    <property type="molecule type" value="Genomic_DNA"/>
</dbReference>
<dbReference type="PANTHER" id="PTHR11439">
    <property type="entry name" value="GAG-POL-RELATED RETROTRANSPOSON"/>
    <property type="match status" value="1"/>
</dbReference>
<evidence type="ECO:0000313" key="3">
    <source>
        <dbReference type="EMBL" id="CAE7264424.1"/>
    </source>
</evidence>
<name>A0A812MIY6_SYMPI</name>
<evidence type="ECO:0000313" key="4">
    <source>
        <dbReference type="Proteomes" id="UP000649617"/>
    </source>
</evidence>
<feature type="region of interest" description="Disordered" evidence="1">
    <location>
        <begin position="1"/>
        <end position="26"/>
    </location>
</feature>
<dbReference type="PANTHER" id="PTHR11439:SF483">
    <property type="entry name" value="PEPTIDE SYNTHASE GLIP-LIKE, PUTATIVE (AFU_ORTHOLOGUE AFUA_3G12920)-RELATED"/>
    <property type="match status" value="1"/>
</dbReference>
<keyword evidence="2" id="KW-0812">Transmembrane</keyword>
<gene>
    <name evidence="3" type="primary">RE1</name>
    <name evidence="3" type="ORF">SPIL2461_LOCUS5655</name>
</gene>
<accession>A0A812MIY6</accession>
<dbReference type="CDD" id="cd09272">
    <property type="entry name" value="RNase_HI_RT_Ty1"/>
    <property type="match status" value="1"/>
</dbReference>
<feature type="transmembrane region" description="Helical" evidence="2">
    <location>
        <begin position="711"/>
        <end position="730"/>
    </location>
</feature>
<evidence type="ECO:0000256" key="1">
    <source>
        <dbReference type="SAM" id="MobiDB-lite"/>
    </source>
</evidence>
<sequence>MADPGAEVHASDGGDNVGPVEAIDPRPATRRRVNHVDLITCAGDRVSDCALSAVCLIAEYDDAQSLCQIGELTLEHEDGVPEFVLDAGTADGLEDYEFGLDDDSYDDSNQELDPRLCIPRCDDSEPWMSPEALAELDDIADQHELARLQRTQVLLPPETLEGSTQPVKHLSTKMVRTWREKEDPSSKPIWLRRSRYVAREFNWMSERSDCFSPASSAIANKLSPIIALQNNFALAAIDIRDAFLTVKQKEPTLVEYIDKSGNWQSFALGRLLPGQRDGSKEWYLDFTQYLEQIISAQKCVAYPSLLRTPALDCLMQLHVDDVLAAALLAFLEDEIAAGLKQRYKVAAQILTLDNAITFLKKRHILLPGNEILIVPHPKHFEKLFALHGVKEGDCCKKTPYDPKLDEPDTSNLLEGADASIFRTSLGILLYLSPELLECQNAIRALSAYMANPTRQAMLSLRHLVKYLLGASGNGLKLKRVVPGQGHAGWYDDPMPLETQSDSDWASSKGHRRSVSSSMVFVAGNLLYSASRCQRLVSLSSAEAEVHAATSTMRDGIFARLLIEFCTGHMPQAKVVLHKISTDLNCADLGTKHMARARMRMLQFLFRSCDAYGNAIGEDDYLDFTAKQQFKKAVKAVQQVAPGQAKARVRQIMLAALMSMANATNALSPDDEPNVNDSDQNDLNDGWMSLVMSLVSDAMAWMIVLYEQYPGLFTVVIQIALLILAFMIFGLRSHR</sequence>
<protein>
    <submittedName>
        <fullName evidence="3">RE1 protein</fullName>
    </submittedName>
</protein>
<keyword evidence="4" id="KW-1185">Reference proteome</keyword>
<dbReference type="OrthoDB" id="419756at2759"/>
<reference evidence="3" key="1">
    <citation type="submission" date="2021-02" db="EMBL/GenBank/DDBJ databases">
        <authorList>
            <person name="Dougan E. K."/>
            <person name="Rhodes N."/>
            <person name="Thang M."/>
            <person name="Chan C."/>
        </authorList>
    </citation>
    <scope>NUCLEOTIDE SEQUENCE</scope>
</reference>